<dbReference type="AlphaFoldDB" id="A0A0F8XKX4"/>
<accession>A0A0F8XKX4</accession>
<comment type="caution">
    <text evidence="1">The sequence shown here is derived from an EMBL/GenBank/DDBJ whole genome shotgun (WGS) entry which is preliminary data.</text>
</comment>
<sequence length="227" mass="24155">AIYDSIAWLSDTVFQHNLRLLTLEAGGGGGYWDRNGTDLSPTTAGDDILLDVGTGRLSYGNGNGYIYAPLNTSLIIGADGGNVITVDGAESIIASNWRPNLNSVWRLGNESRFWEATFTDSIYIDNTSNFISEDGSNNMSFTDAVTGTKTLAELASGSSYWTQNGTDLYYTTGKVGIGTNSPNAPLEVEGLYPGTVGGFPSGLLHVTTSDNSEFSNSVITGFQRFGK</sequence>
<reference evidence="1" key="1">
    <citation type="journal article" date="2015" name="Nature">
        <title>Complex archaea that bridge the gap between prokaryotes and eukaryotes.</title>
        <authorList>
            <person name="Spang A."/>
            <person name="Saw J.H."/>
            <person name="Jorgensen S.L."/>
            <person name="Zaremba-Niedzwiedzka K."/>
            <person name="Martijn J."/>
            <person name="Lind A.E."/>
            <person name="van Eijk R."/>
            <person name="Schleper C."/>
            <person name="Guy L."/>
            <person name="Ettema T.J."/>
        </authorList>
    </citation>
    <scope>NUCLEOTIDE SEQUENCE</scope>
</reference>
<name>A0A0F8XKX4_9ZZZZ</name>
<protein>
    <submittedName>
        <fullName evidence="1">Uncharacterized protein</fullName>
    </submittedName>
</protein>
<gene>
    <name evidence="1" type="ORF">LCGC14_2930830</name>
</gene>
<evidence type="ECO:0000313" key="1">
    <source>
        <dbReference type="EMBL" id="KKK69757.1"/>
    </source>
</evidence>
<feature type="non-terminal residue" evidence="1">
    <location>
        <position position="1"/>
    </location>
</feature>
<dbReference type="EMBL" id="LAZR01058499">
    <property type="protein sequence ID" value="KKK69757.1"/>
    <property type="molecule type" value="Genomic_DNA"/>
</dbReference>
<organism evidence="1">
    <name type="scientific">marine sediment metagenome</name>
    <dbReference type="NCBI Taxonomy" id="412755"/>
    <lineage>
        <taxon>unclassified sequences</taxon>
        <taxon>metagenomes</taxon>
        <taxon>ecological metagenomes</taxon>
    </lineage>
</organism>
<proteinExistence type="predicted"/>